<feature type="region of interest" description="Disordered" evidence="1">
    <location>
        <begin position="1"/>
        <end position="23"/>
    </location>
</feature>
<evidence type="ECO:0000256" key="1">
    <source>
        <dbReference type="SAM" id="MobiDB-lite"/>
    </source>
</evidence>
<accession>A0A0F9SKU1</accession>
<gene>
    <name evidence="2" type="ORF">LCGC14_0762160</name>
</gene>
<dbReference type="SUPFAM" id="SSF49899">
    <property type="entry name" value="Concanavalin A-like lectins/glucanases"/>
    <property type="match status" value="1"/>
</dbReference>
<comment type="caution">
    <text evidence="2">The sequence shown here is derived from an EMBL/GenBank/DDBJ whole genome shotgun (WGS) entry which is preliminary data.</text>
</comment>
<name>A0A0F9SKU1_9ZZZZ</name>
<organism evidence="2">
    <name type="scientific">marine sediment metagenome</name>
    <dbReference type="NCBI Taxonomy" id="412755"/>
    <lineage>
        <taxon>unclassified sequences</taxon>
        <taxon>metagenomes</taxon>
        <taxon>ecological metagenomes</taxon>
    </lineage>
</organism>
<protein>
    <submittedName>
        <fullName evidence="2">Uncharacterized protein</fullName>
    </submittedName>
</protein>
<dbReference type="InterPro" id="IPR013320">
    <property type="entry name" value="ConA-like_dom_sf"/>
</dbReference>
<dbReference type="AlphaFoldDB" id="A0A0F9SKU1"/>
<sequence length="239" mass="25142">MTRFPIQGVGSGGGQGGGGVERENVASPNDDFWIYDEFFYPTFSDIGLHLENVQASGSVPSGVGGLDQQNTNAVNNNDTRLNTCGAGGVAIDISKKAILKWRARMTVDNAFTAFICGFVVGGDGPQAPFPYVNKPGPIITFFYEGTGGASGNIDTYSATAPGGVNEEQTDTGVAMGTGFHTYEIEVDSGTITYKIDGNIVKVQTTNIPTGILGAWIGVQNGTTASRGIVIDSWFMFNSR</sequence>
<feature type="compositionally biased region" description="Gly residues" evidence="1">
    <location>
        <begin position="9"/>
        <end position="19"/>
    </location>
</feature>
<proteinExistence type="predicted"/>
<reference evidence="2" key="1">
    <citation type="journal article" date="2015" name="Nature">
        <title>Complex archaea that bridge the gap between prokaryotes and eukaryotes.</title>
        <authorList>
            <person name="Spang A."/>
            <person name="Saw J.H."/>
            <person name="Jorgensen S.L."/>
            <person name="Zaremba-Niedzwiedzka K."/>
            <person name="Martijn J."/>
            <person name="Lind A.E."/>
            <person name="van Eijk R."/>
            <person name="Schleper C."/>
            <person name="Guy L."/>
            <person name="Ettema T.J."/>
        </authorList>
    </citation>
    <scope>NUCLEOTIDE SEQUENCE</scope>
</reference>
<evidence type="ECO:0000313" key="2">
    <source>
        <dbReference type="EMBL" id="KKN37576.1"/>
    </source>
</evidence>
<dbReference type="Gene3D" id="2.60.120.200">
    <property type="match status" value="1"/>
</dbReference>
<dbReference type="EMBL" id="LAZR01001885">
    <property type="protein sequence ID" value="KKN37576.1"/>
    <property type="molecule type" value="Genomic_DNA"/>
</dbReference>